<reference evidence="3" key="1">
    <citation type="submission" date="2023-10" db="EMBL/GenBank/DDBJ databases">
        <title>Genome assembly of Pristionchus species.</title>
        <authorList>
            <person name="Yoshida K."/>
            <person name="Sommer R.J."/>
        </authorList>
    </citation>
    <scope>NUCLEOTIDE SEQUENCE</scope>
    <source>
        <strain evidence="3">RS5133</strain>
    </source>
</reference>
<accession>A0AAV5WIP6</accession>
<protein>
    <recommendedName>
        <fullName evidence="5">MATH domain-containing protein</fullName>
    </recommendedName>
</protein>
<evidence type="ECO:0000313" key="3">
    <source>
        <dbReference type="EMBL" id="GMT29757.1"/>
    </source>
</evidence>
<evidence type="ECO:0000313" key="4">
    <source>
        <dbReference type="Proteomes" id="UP001432322"/>
    </source>
</evidence>
<evidence type="ECO:0000256" key="2">
    <source>
        <dbReference type="SAM" id="MobiDB-lite"/>
    </source>
</evidence>
<dbReference type="SUPFAM" id="SSF49599">
    <property type="entry name" value="TRAF domain-like"/>
    <property type="match status" value="1"/>
</dbReference>
<dbReference type="AlphaFoldDB" id="A0AAV5WIP6"/>
<sequence>FPLSRMSETPKKRARGDNATEVPEDSAVFDSILRDALVAKTRKVDELESENSALRAEVAKLKEELRSTANSMKVAIGVKNRKIRELEEDETTIPVALPAQKIAVREPNNIFPLTQKDGYWILRVKFDGAASFNDEVAPYLISPTFDIEGLQWSIIGKRFTVKDVPFVSIFLKASCDSDDDWSCAFTEKYNLISFNSATHLHKTMSEITVYNNQVHDLGYDLISVKDLLNDSRKFVHMDSFLLEIHLKLFVSH</sequence>
<gene>
    <name evidence="3" type="ORF">PFISCL1PPCAC_21054</name>
</gene>
<dbReference type="Gene3D" id="2.60.210.10">
    <property type="entry name" value="Apoptosis, Tumor Necrosis Factor Receptor Associated Protein 2, Chain A"/>
    <property type="match status" value="1"/>
</dbReference>
<keyword evidence="1" id="KW-0175">Coiled coil</keyword>
<evidence type="ECO:0008006" key="5">
    <source>
        <dbReference type="Google" id="ProtNLM"/>
    </source>
</evidence>
<dbReference type="Proteomes" id="UP001432322">
    <property type="component" value="Unassembled WGS sequence"/>
</dbReference>
<feature type="coiled-coil region" evidence="1">
    <location>
        <begin position="37"/>
        <end position="71"/>
    </location>
</feature>
<dbReference type="EMBL" id="BTSY01000005">
    <property type="protein sequence ID" value="GMT29757.1"/>
    <property type="molecule type" value="Genomic_DNA"/>
</dbReference>
<keyword evidence="4" id="KW-1185">Reference proteome</keyword>
<organism evidence="3 4">
    <name type="scientific">Pristionchus fissidentatus</name>
    <dbReference type="NCBI Taxonomy" id="1538716"/>
    <lineage>
        <taxon>Eukaryota</taxon>
        <taxon>Metazoa</taxon>
        <taxon>Ecdysozoa</taxon>
        <taxon>Nematoda</taxon>
        <taxon>Chromadorea</taxon>
        <taxon>Rhabditida</taxon>
        <taxon>Rhabditina</taxon>
        <taxon>Diplogasteromorpha</taxon>
        <taxon>Diplogasteroidea</taxon>
        <taxon>Neodiplogasteridae</taxon>
        <taxon>Pristionchus</taxon>
    </lineage>
</organism>
<feature type="non-terminal residue" evidence="3">
    <location>
        <position position="1"/>
    </location>
</feature>
<name>A0AAV5WIP6_9BILA</name>
<dbReference type="InterPro" id="IPR008974">
    <property type="entry name" value="TRAF-like"/>
</dbReference>
<dbReference type="InterPro" id="IPR002083">
    <property type="entry name" value="MATH/TRAF_dom"/>
</dbReference>
<feature type="compositionally biased region" description="Basic and acidic residues" evidence="2">
    <location>
        <begin position="8"/>
        <end position="18"/>
    </location>
</feature>
<comment type="caution">
    <text evidence="3">The sequence shown here is derived from an EMBL/GenBank/DDBJ whole genome shotgun (WGS) entry which is preliminary data.</text>
</comment>
<feature type="region of interest" description="Disordered" evidence="2">
    <location>
        <begin position="1"/>
        <end position="23"/>
    </location>
</feature>
<evidence type="ECO:0000256" key="1">
    <source>
        <dbReference type="SAM" id="Coils"/>
    </source>
</evidence>
<dbReference type="CDD" id="cd00121">
    <property type="entry name" value="MATH"/>
    <property type="match status" value="1"/>
</dbReference>
<proteinExistence type="predicted"/>